<evidence type="ECO:0000313" key="2">
    <source>
        <dbReference type="EMBL" id="RUL83090.1"/>
    </source>
</evidence>
<keyword evidence="2" id="KW-0489">Methyltransferase</keyword>
<keyword evidence="3" id="KW-1185">Reference proteome</keyword>
<reference evidence="2 3" key="1">
    <citation type="submission" date="2018-12" db="EMBL/GenBank/DDBJ databases">
        <authorList>
            <person name="Toschakov S.V."/>
        </authorList>
    </citation>
    <scope>NUCLEOTIDE SEQUENCE [LARGE SCALE GENOMIC DNA]</scope>
    <source>
        <strain evidence="2 3">GM2012</strain>
    </source>
</reference>
<dbReference type="AlphaFoldDB" id="A0A432MDS3"/>
<proteinExistence type="predicted"/>
<dbReference type="Proteomes" id="UP000280296">
    <property type="component" value="Unassembled WGS sequence"/>
</dbReference>
<accession>A0A432MDS3</accession>
<dbReference type="OrthoDB" id="9790457at2"/>
<reference evidence="2 3" key="2">
    <citation type="submission" date="2019-01" db="EMBL/GenBank/DDBJ databases">
        <title>Tautonia sociabilis, a novel thermotolerant planctomycete of Isosphaeraceae family, isolated from a 4000 m deep subterranean habitat.</title>
        <authorList>
            <person name="Kovaleva O.L."/>
            <person name="Elcheninov A.G."/>
            <person name="Van Heerden E."/>
            <person name="Toshchakov S.V."/>
            <person name="Novikov A."/>
            <person name="Bonch-Osmolovskaya E.A."/>
            <person name="Kublanov I.V."/>
        </authorList>
    </citation>
    <scope>NUCLEOTIDE SEQUENCE [LARGE SCALE GENOMIC DNA]</scope>
    <source>
        <strain evidence="2 3">GM2012</strain>
    </source>
</reference>
<dbReference type="CDD" id="cd02440">
    <property type="entry name" value="AdoMet_MTases"/>
    <property type="match status" value="1"/>
</dbReference>
<dbReference type="GO" id="GO:0008168">
    <property type="term" value="F:methyltransferase activity"/>
    <property type="evidence" value="ECO:0007669"/>
    <property type="project" value="UniProtKB-KW"/>
</dbReference>
<feature type="domain" description="Methyltransferase type 12" evidence="1">
    <location>
        <begin position="39"/>
        <end position="136"/>
    </location>
</feature>
<dbReference type="InterPro" id="IPR013217">
    <property type="entry name" value="Methyltransf_12"/>
</dbReference>
<name>A0A432MDS3_9BACT</name>
<dbReference type="InterPro" id="IPR029063">
    <property type="entry name" value="SAM-dependent_MTases_sf"/>
</dbReference>
<dbReference type="Pfam" id="PF08242">
    <property type="entry name" value="Methyltransf_12"/>
    <property type="match status" value="1"/>
</dbReference>
<dbReference type="SUPFAM" id="SSF53335">
    <property type="entry name" value="S-adenosyl-L-methionine-dependent methyltransferases"/>
    <property type="match status" value="1"/>
</dbReference>
<protein>
    <submittedName>
        <fullName evidence="2">Class I SAM-dependent methyltransferase</fullName>
    </submittedName>
</protein>
<dbReference type="GO" id="GO:0032259">
    <property type="term" value="P:methylation"/>
    <property type="evidence" value="ECO:0007669"/>
    <property type="project" value="UniProtKB-KW"/>
</dbReference>
<keyword evidence="2" id="KW-0808">Transferase</keyword>
<dbReference type="Gene3D" id="3.40.50.150">
    <property type="entry name" value="Vaccinia Virus protein VP39"/>
    <property type="match status" value="1"/>
</dbReference>
<comment type="caution">
    <text evidence="2">The sequence shown here is derived from an EMBL/GenBank/DDBJ whole genome shotgun (WGS) entry which is preliminary data.</text>
</comment>
<evidence type="ECO:0000259" key="1">
    <source>
        <dbReference type="Pfam" id="PF08242"/>
    </source>
</evidence>
<gene>
    <name evidence="2" type="ORF">TsocGM_22830</name>
</gene>
<dbReference type="EMBL" id="RYZH01000065">
    <property type="protein sequence ID" value="RUL83090.1"/>
    <property type="molecule type" value="Genomic_DNA"/>
</dbReference>
<organism evidence="2 3">
    <name type="scientific">Tautonia sociabilis</name>
    <dbReference type="NCBI Taxonomy" id="2080755"/>
    <lineage>
        <taxon>Bacteria</taxon>
        <taxon>Pseudomonadati</taxon>
        <taxon>Planctomycetota</taxon>
        <taxon>Planctomycetia</taxon>
        <taxon>Isosphaerales</taxon>
        <taxon>Isosphaeraceae</taxon>
        <taxon>Tautonia</taxon>
    </lineage>
</organism>
<evidence type="ECO:0000313" key="3">
    <source>
        <dbReference type="Proteomes" id="UP000280296"/>
    </source>
</evidence>
<sequence length="241" mass="26660">MSMARYTYEGSELDLFADARVWKSTLARELSRALGPEVLEVGAGFGGTTRFLCRAEREHRRWVCLEPDAALASRLGAAIAAGELPACCRVKVGTTADLVGDPLFDTVLYIDVMEHIEQDAEELSRAASLLRPGGHVAVLSPAHQWLYTPFDRAIGHHRRYSKRTLAALTPPELEPVRLAYLDTAGLLASLGNRFLLRSAMPTPSQVAFWDRYLVRASRVLDPAIGYRAGKSVLGIWRRREG</sequence>